<dbReference type="InterPro" id="IPR037523">
    <property type="entry name" value="VOC_core"/>
</dbReference>
<protein>
    <recommendedName>
        <fullName evidence="1">VOC domain-containing protein</fullName>
    </recommendedName>
</protein>
<evidence type="ECO:0000313" key="3">
    <source>
        <dbReference type="Proteomes" id="UP001500418"/>
    </source>
</evidence>
<dbReference type="SUPFAM" id="SSF54593">
    <property type="entry name" value="Glyoxalase/Bleomycin resistance protein/Dihydroxybiphenyl dioxygenase"/>
    <property type="match status" value="1"/>
</dbReference>
<organism evidence="2 3">
    <name type="scientific">Streptomyces rhizosphaericus</name>
    <dbReference type="NCBI Taxonomy" id="114699"/>
    <lineage>
        <taxon>Bacteria</taxon>
        <taxon>Bacillati</taxon>
        <taxon>Actinomycetota</taxon>
        <taxon>Actinomycetes</taxon>
        <taxon>Kitasatosporales</taxon>
        <taxon>Streptomycetaceae</taxon>
        <taxon>Streptomyces</taxon>
        <taxon>Streptomyces violaceusniger group</taxon>
    </lineage>
</organism>
<proteinExistence type="predicted"/>
<dbReference type="Pfam" id="PF00903">
    <property type="entry name" value="Glyoxalase"/>
    <property type="match status" value="1"/>
</dbReference>
<dbReference type="PROSITE" id="PS51819">
    <property type="entry name" value="VOC"/>
    <property type="match status" value="1"/>
</dbReference>
<dbReference type="InterPro" id="IPR029068">
    <property type="entry name" value="Glyas_Bleomycin-R_OHBP_Dase"/>
</dbReference>
<dbReference type="CDD" id="cd06587">
    <property type="entry name" value="VOC"/>
    <property type="match status" value="1"/>
</dbReference>
<gene>
    <name evidence="2" type="ORF">GCM10009575_080930</name>
</gene>
<reference evidence="2 3" key="1">
    <citation type="journal article" date="2019" name="Int. J. Syst. Evol. Microbiol.">
        <title>The Global Catalogue of Microorganisms (GCM) 10K type strain sequencing project: providing services to taxonomists for standard genome sequencing and annotation.</title>
        <authorList>
            <consortium name="The Broad Institute Genomics Platform"/>
            <consortium name="The Broad Institute Genome Sequencing Center for Infectious Disease"/>
            <person name="Wu L."/>
            <person name="Ma J."/>
        </authorList>
    </citation>
    <scope>NUCLEOTIDE SEQUENCE [LARGE SCALE GENOMIC DNA]</scope>
    <source>
        <strain evidence="2 3">JCM 11444</strain>
    </source>
</reference>
<keyword evidence="3" id="KW-1185">Reference proteome</keyword>
<dbReference type="Gene3D" id="3.10.180.10">
    <property type="entry name" value="2,3-Dihydroxybiphenyl 1,2-Dioxygenase, domain 1"/>
    <property type="match status" value="1"/>
</dbReference>
<accession>A0ABN1R9V9</accession>
<evidence type="ECO:0000313" key="2">
    <source>
        <dbReference type="EMBL" id="GAA0954005.1"/>
    </source>
</evidence>
<evidence type="ECO:0000259" key="1">
    <source>
        <dbReference type="PROSITE" id="PS51819"/>
    </source>
</evidence>
<name>A0ABN1R9V9_9ACTN</name>
<comment type="caution">
    <text evidence="2">The sequence shown here is derived from an EMBL/GenBank/DDBJ whole genome shotgun (WGS) entry which is preliminary data.</text>
</comment>
<dbReference type="Proteomes" id="UP001500418">
    <property type="component" value="Unassembled WGS sequence"/>
</dbReference>
<dbReference type="EMBL" id="BAAAID010000082">
    <property type="protein sequence ID" value="GAA0954005.1"/>
    <property type="molecule type" value="Genomic_DNA"/>
</dbReference>
<dbReference type="InterPro" id="IPR004360">
    <property type="entry name" value="Glyas_Fos-R_dOase_dom"/>
</dbReference>
<feature type="domain" description="VOC" evidence="1">
    <location>
        <begin position="18"/>
        <end position="136"/>
    </location>
</feature>
<sequence length="180" mass="20320">MPGITHRSTKPPLLNTRFLSHGTLECRDIAATRRFYEEVLGLDVAQQAPMALFARLGSDHCYAVVETPGSDQEMPLMNHNGIDLASEEEVRQAHAALLKVKAEYGIKKLTKPVNQHGTFSFYLQDLDGNWWEICHLPPGGYAFRYQYPEVDLTGQDDLSQDEIRSIYQRPLDHLPPEAAV</sequence>